<dbReference type="GO" id="GO:0005737">
    <property type="term" value="C:cytoplasm"/>
    <property type="evidence" value="ECO:0007669"/>
    <property type="project" value="TreeGrafter"/>
</dbReference>
<dbReference type="InterPro" id="IPR023210">
    <property type="entry name" value="NADP_OxRdtase_dom"/>
</dbReference>
<dbReference type="Pfam" id="PF00248">
    <property type="entry name" value="Aldo_ket_red"/>
    <property type="match status" value="1"/>
</dbReference>
<dbReference type="EMBL" id="CAEZSM010000007">
    <property type="protein sequence ID" value="CAB4534515.1"/>
    <property type="molecule type" value="Genomic_DNA"/>
</dbReference>
<keyword evidence="1" id="KW-0560">Oxidoreductase</keyword>
<feature type="domain" description="NADP-dependent oxidoreductase" evidence="2">
    <location>
        <begin position="26"/>
        <end position="304"/>
    </location>
</feature>
<accession>A0A6J6B6M5</accession>
<dbReference type="CDD" id="cd19088">
    <property type="entry name" value="AKR_AKR13B1"/>
    <property type="match status" value="1"/>
</dbReference>
<dbReference type="AlphaFoldDB" id="A0A6J6B6M5"/>
<protein>
    <submittedName>
        <fullName evidence="3">Unannotated protein</fullName>
    </submittedName>
</protein>
<name>A0A6J6B6M5_9ZZZZ</name>
<sequence>MITQRKLGPYSVSAIGMGCMPFSFPNDRYPGLTQQQDVAIEVIHQALDAGISLLDTADIYAPSWNSVGHNEIIVGKAFASWKGTPEQKAKVVIATKGGITRENNGTMFGIPGRDASKNYLYRAVEASALKLGLSKIPLWQHHRTDVSLSYEAQFENIMTLKEHGYVAQIGVSNVNAKMLLHAIKAGGRPEEGGIISVQNEFSPNYRHAADVIDICTEYGIAYLPWSPLGGGGNFAKIATGELGAFKKMADSKGVSPYALTVAWHLNQFPTSIPIPGASKASSILDSLSGVDIKLTESEIAELNASCPTNTPESQELLDDLKFPA</sequence>
<dbReference type="InterPro" id="IPR036812">
    <property type="entry name" value="NAD(P)_OxRdtase_dom_sf"/>
</dbReference>
<gene>
    <name evidence="3" type="ORF">UFOPK1438_00123</name>
</gene>
<dbReference type="PROSITE" id="PS51257">
    <property type="entry name" value="PROKAR_LIPOPROTEIN"/>
    <property type="match status" value="1"/>
</dbReference>
<reference evidence="3" key="1">
    <citation type="submission" date="2020-05" db="EMBL/GenBank/DDBJ databases">
        <authorList>
            <person name="Chiriac C."/>
            <person name="Salcher M."/>
            <person name="Ghai R."/>
            <person name="Kavagutti S V."/>
        </authorList>
    </citation>
    <scope>NUCLEOTIDE SEQUENCE</scope>
</reference>
<evidence type="ECO:0000313" key="3">
    <source>
        <dbReference type="EMBL" id="CAB4534515.1"/>
    </source>
</evidence>
<dbReference type="PANTHER" id="PTHR43625:SF40">
    <property type="entry name" value="ALDO-KETO REDUCTASE YAKC [NADP(+)]"/>
    <property type="match status" value="1"/>
</dbReference>
<dbReference type="PANTHER" id="PTHR43625">
    <property type="entry name" value="AFLATOXIN B1 ALDEHYDE REDUCTASE"/>
    <property type="match status" value="1"/>
</dbReference>
<dbReference type="Gene3D" id="3.20.20.100">
    <property type="entry name" value="NADP-dependent oxidoreductase domain"/>
    <property type="match status" value="1"/>
</dbReference>
<evidence type="ECO:0000259" key="2">
    <source>
        <dbReference type="Pfam" id="PF00248"/>
    </source>
</evidence>
<dbReference type="SUPFAM" id="SSF51430">
    <property type="entry name" value="NAD(P)-linked oxidoreductase"/>
    <property type="match status" value="1"/>
</dbReference>
<dbReference type="GO" id="GO:0016491">
    <property type="term" value="F:oxidoreductase activity"/>
    <property type="evidence" value="ECO:0007669"/>
    <property type="project" value="UniProtKB-KW"/>
</dbReference>
<dbReference type="InterPro" id="IPR050791">
    <property type="entry name" value="Aldo-Keto_reductase"/>
</dbReference>
<proteinExistence type="predicted"/>
<organism evidence="3">
    <name type="scientific">freshwater metagenome</name>
    <dbReference type="NCBI Taxonomy" id="449393"/>
    <lineage>
        <taxon>unclassified sequences</taxon>
        <taxon>metagenomes</taxon>
        <taxon>ecological metagenomes</taxon>
    </lineage>
</organism>
<evidence type="ECO:0000256" key="1">
    <source>
        <dbReference type="ARBA" id="ARBA00023002"/>
    </source>
</evidence>